<comment type="caution">
    <text evidence="1">The sequence shown here is derived from an EMBL/GenBank/DDBJ whole genome shotgun (WGS) entry which is preliminary data.</text>
</comment>
<dbReference type="Proteomes" id="UP001443914">
    <property type="component" value="Unassembled WGS sequence"/>
</dbReference>
<evidence type="ECO:0000313" key="1">
    <source>
        <dbReference type="EMBL" id="KAK9733432.1"/>
    </source>
</evidence>
<evidence type="ECO:0000313" key="2">
    <source>
        <dbReference type="Proteomes" id="UP001443914"/>
    </source>
</evidence>
<organism evidence="1 2">
    <name type="scientific">Saponaria officinalis</name>
    <name type="common">Common soapwort</name>
    <name type="synonym">Lychnis saponaria</name>
    <dbReference type="NCBI Taxonomy" id="3572"/>
    <lineage>
        <taxon>Eukaryota</taxon>
        <taxon>Viridiplantae</taxon>
        <taxon>Streptophyta</taxon>
        <taxon>Embryophyta</taxon>
        <taxon>Tracheophyta</taxon>
        <taxon>Spermatophyta</taxon>
        <taxon>Magnoliopsida</taxon>
        <taxon>eudicotyledons</taxon>
        <taxon>Gunneridae</taxon>
        <taxon>Pentapetalae</taxon>
        <taxon>Caryophyllales</taxon>
        <taxon>Caryophyllaceae</taxon>
        <taxon>Caryophylleae</taxon>
        <taxon>Saponaria</taxon>
    </lineage>
</organism>
<dbReference type="EMBL" id="JBDFQZ010000004">
    <property type="protein sequence ID" value="KAK9733432.1"/>
    <property type="molecule type" value="Genomic_DNA"/>
</dbReference>
<accession>A0AAW1LIG3</accession>
<keyword evidence="2" id="KW-1185">Reference proteome</keyword>
<dbReference type="AlphaFoldDB" id="A0AAW1LIG3"/>
<reference evidence="1" key="1">
    <citation type="submission" date="2024-03" db="EMBL/GenBank/DDBJ databases">
        <title>WGS assembly of Saponaria officinalis var. Norfolk2.</title>
        <authorList>
            <person name="Jenkins J."/>
            <person name="Shu S."/>
            <person name="Grimwood J."/>
            <person name="Barry K."/>
            <person name="Goodstein D."/>
            <person name="Schmutz J."/>
            <person name="Leebens-Mack J."/>
            <person name="Osbourn A."/>
        </authorList>
    </citation>
    <scope>NUCLEOTIDE SEQUENCE [LARGE SCALE GENOMIC DNA]</scope>
    <source>
        <strain evidence="1">JIC</strain>
    </source>
</reference>
<protein>
    <submittedName>
        <fullName evidence="1">Uncharacterized protein</fullName>
    </submittedName>
</protein>
<proteinExistence type="predicted"/>
<gene>
    <name evidence="1" type="ORF">RND81_04G067700</name>
</gene>
<name>A0AAW1LIG3_SAPOF</name>
<sequence length="177" mass="20995">MLYYGDIIITTKQGKVGNSEPLGVRVVTIYPIRVRFRPHPSIFSSCRGSYHIFYHIFHLSHPWRWWDLIRDPLQRILIWRLIIRRCPPGILITRVVWTLPAGIWISVPCSNTHMSGIPLVRVMVRLLPTNMPPCWRRLWLRPGSPGWISRRRKVVLIPTCRDRYGAHSLVPPWHKRW</sequence>